<feature type="region of interest" description="Disordered" evidence="13">
    <location>
        <begin position="54"/>
        <end position="76"/>
    </location>
</feature>
<dbReference type="SUPFAM" id="SSF52540">
    <property type="entry name" value="P-loop containing nucleoside triphosphate hydrolases"/>
    <property type="match status" value="1"/>
</dbReference>
<keyword evidence="10" id="KW-1133">Transmembrane helix</keyword>
<proteinExistence type="inferred from homology"/>
<dbReference type="PANTHER" id="PTHR11384:SF69">
    <property type="entry name" value="PEROXISOMAL LONG-CHAIN FATTY ACID IMPORT PROTEIN 1"/>
    <property type="match status" value="1"/>
</dbReference>
<evidence type="ECO:0000256" key="2">
    <source>
        <dbReference type="ARBA" id="ARBA00004275"/>
    </source>
</evidence>
<dbReference type="Proteomes" id="UP000027195">
    <property type="component" value="Unassembled WGS sequence"/>
</dbReference>
<evidence type="ECO:0000259" key="14">
    <source>
        <dbReference type="PROSITE" id="PS50893"/>
    </source>
</evidence>
<dbReference type="InterPro" id="IPR027417">
    <property type="entry name" value="P-loop_NTPase"/>
</dbReference>
<comment type="similarity">
    <text evidence="3">Belongs to the ABC transporter superfamily. ABCD family. Peroxisomal fatty acyl CoA transporter (TC 3.A.1.203) subfamily.</text>
</comment>
<evidence type="ECO:0000313" key="16">
    <source>
        <dbReference type="Proteomes" id="UP000027195"/>
    </source>
</evidence>
<dbReference type="InterPro" id="IPR036640">
    <property type="entry name" value="ABC1_TM_sf"/>
</dbReference>
<keyword evidence="4" id="KW-0813">Transport</keyword>
<evidence type="ECO:0000256" key="1">
    <source>
        <dbReference type="ARBA" id="ARBA00004127"/>
    </source>
</evidence>
<dbReference type="GO" id="GO:0012505">
    <property type="term" value="C:endomembrane system"/>
    <property type="evidence" value="ECO:0007669"/>
    <property type="project" value="UniProtKB-SubCell"/>
</dbReference>
<evidence type="ECO:0000256" key="12">
    <source>
        <dbReference type="ARBA" id="ARBA00023140"/>
    </source>
</evidence>
<dbReference type="GO" id="GO:0016887">
    <property type="term" value="F:ATP hydrolysis activity"/>
    <property type="evidence" value="ECO:0007669"/>
    <property type="project" value="InterPro"/>
</dbReference>
<dbReference type="InterPro" id="IPR003439">
    <property type="entry name" value="ABC_transporter-like_ATP-bd"/>
</dbReference>
<evidence type="ECO:0000256" key="5">
    <source>
        <dbReference type="ARBA" id="ARBA00022692"/>
    </source>
</evidence>
<dbReference type="Gene3D" id="3.40.50.300">
    <property type="entry name" value="P-loop containing nucleotide triphosphate hydrolases"/>
    <property type="match status" value="1"/>
</dbReference>
<evidence type="ECO:0000256" key="7">
    <source>
        <dbReference type="ARBA" id="ARBA00022801"/>
    </source>
</evidence>
<dbReference type="InterPro" id="IPR003593">
    <property type="entry name" value="AAA+_ATPase"/>
</dbReference>
<dbReference type="OrthoDB" id="422637at2759"/>
<dbReference type="Pfam" id="PF00005">
    <property type="entry name" value="ABC_tran"/>
    <property type="match status" value="1"/>
</dbReference>
<evidence type="ECO:0000256" key="11">
    <source>
        <dbReference type="ARBA" id="ARBA00023136"/>
    </source>
</evidence>
<accession>A0A067MXE9</accession>
<dbReference type="GO" id="GO:0007031">
    <property type="term" value="P:peroxisome organization"/>
    <property type="evidence" value="ECO:0007669"/>
    <property type="project" value="TreeGrafter"/>
</dbReference>
<name>A0A067MXE9_BOTB1</name>
<dbReference type="GO" id="GO:0015910">
    <property type="term" value="P:long-chain fatty acid import into peroxisome"/>
    <property type="evidence" value="ECO:0007669"/>
    <property type="project" value="TreeGrafter"/>
</dbReference>
<gene>
    <name evidence="15" type="ORF">BOTBODRAFT_26424</name>
</gene>
<keyword evidence="16" id="KW-1185">Reference proteome</keyword>
<dbReference type="GO" id="GO:0005324">
    <property type="term" value="F:long-chain fatty acid transmembrane transporter activity"/>
    <property type="evidence" value="ECO:0007669"/>
    <property type="project" value="TreeGrafter"/>
</dbReference>
<dbReference type="GO" id="GO:0005524">
    <property type="term" value="F:ATP binding"/>
    <property type="evidence" value="ECO:0007669"/>
    <property type="project" value="UniProtKB-KW"/>
</dbReference>
<keyword evidence="11" id="KW-0472">Membrane</keyword>
<dbReference type="SMART" id="SM00382">
    <property type="entry name" value="AAA"/>
    <property type="match status" value="1"/>
</dbReference>
<dbReference type="Gene3D" id="1.20.1560.10">
    <property type="entry name" value="ABC transporter type 1, transmembrane domain"/>
    <property type="match status" value="1"/>
</dbReference>
<keyword evidence="7" id="KW-0378">Hydrolase</keyword>
<keyword evidence="6" id="KW-0547">Nucleotide-binding</keyword>
<dbReference type="PROSITE" id="PS00211">
    <property type="entry name" value="ABC_TRANSPORTER_1"/>
    <property type="match status" value="1"/>
</dbReference>
<evidence type="ECO:0000256" key="4">
    <source>
        <dbReference type="ARBA" id="ARBA00022448"/>
    </source>
</evidence>
<dbReference type="InterPro" id="IPR011527">
    <property type="entry name" value="ABC1_TM_dom"/>
</dbReference>
<feature type="compositionally biased region" description="Basic and acidic residues" evidence="13">
    <location>
        <begin position="64"/>
        <end position="76"/>
    </location>
</feature>
<dbReference type="Pfam" id="PF06472">
    <property type="entry name" value="ABC_membrane_2"/>
    <property type="match status" value="1"/>
</dbReference>
<dbReference type="PANTHER" id="PTHR11384">
    <property type="entry name" value="ATP-BINDING CASSETTE, SUB-FAMILY D MEMBER"/>
    <property type="match status" value="1"/>
</dbReference>
<evidence type="ECO:0000313" key="15">
    <source>
        <dbReference type="EMBL" id="KDQ20418.1"/>
    </source>
</evidence>
<dbReference type="STRING" id="930990.A0A067MXE9"/>
<keyword evidence="5" id="KW-0812">Transmembrane</keyword>
<dbReference type="GO" id="GO:0005778">
    <property type="term" value="C:peroxisomal membrane"/>
    <property type="evidence" value="ECO:0007669"/>
    <property type="project" value="TreeGrafter"/>
</dbReference>
<dbReference type="InParanoid" id="A0A067MXE9"/>
<evidence type="ECO:0000256" key="9">
    <source>
        <dbReference type="ARBA" id="ARBA00022967"/>
    </source>
</evidence>
<dbReference type="HOGENOM" id="CLU_007587_5_0_1"/>
<protein>
    <recommendedName>
        <fullName evidence="14">ABC transporter domain-containing protein</fullName>
    </recommendedName>
</protein>
<dbReference type="InterPro" id="IPR017871">
    <property type="entry name" value="ABC_transporter-like_CS"/>
</dbReference>
<keyword evidence="9" id="KW-1278">Translocase</keyword>
<dbReference type="InterPro" id="IPR050835">
    <property type="entry name" value="ABC_transporter_sub-D"/>
</dbReference>
<evidence type="ECO:0000256" key="10">
    <source>
        <dbReference type="ARBA" id="ARBA00022989"/>
    </source>
</evidence>
<dbReference type="GO" id="GO:0006635">
    <property type="term" value="P:fatty acid beta-oxidation"/>
    <property type="evidence" value="ECO:0007669"/>
    <property type="project" value="TreeGrafter"/>
</dbReference>
<dbReference type="FunFam" id="3.40.50.300:FF:000800">
    <property type="entry name" value="ATP-binding cassette sub-family D member 1"/>
    <property type="match status" value="1"/>
</dbReference>
<organism evidence="15 16">
    <name type="scientific">Botryobasidium botryosum (strain FD-172 SS1)</name>
    <dbReference type="NCBI Taxonomy" id="930990"/>
    <lineage>
        <taxon>Eukaryota</taxon>
        <taxon>Fungi</taxon>
        <taxon>Dikarya</taxon>
        <taxon>Basidiomycota</taxon>
        <taxon>Agaricomycotina</taxon>
        <taxon>Agaricomycetes</taxon>
        <taxon>Cantharellales</taxon>
        <taxon>Botryobasidiaceae</taxon>
        <taxon>Botryobasidium</taxon>
    </lineage>
</organism>
<evidence type="ECO:0000256" key="8">
    <source>
        <dbReference type="ARBA" id="ARBA00022840"/>
    </source>
</evidence>
<keyword evidence="12" id="KW-0576">Peroxisome</keyword>
<sequence length="718" mass="80727">MAATLTGPDVKALLAQLSAKYTKHRPLFQKFITTSYVLYVLAVSYRRFSRPAPVSQRTKSSRKSGKDGGADSDGRPPRVEVDDVFYERLSRLLKIVIPSMRSKEALLLAMHSSFLVFRTVLSLYVADLDGRIVSSLVRAQFGQFLSNILRWLLVAIPATYTNSMLGYIQNKLALAYRTRLTEEVMGMYLGEEGDEDSKVFYKMANLDDRIKNVDQMITVDIQRFSTSLAAIYSNIAKPILDVCLYNWQLAQNVGAEGLIILTVVVQSTAALLRALTPSFGTYAAQEAALSGSLRHSHSRLMESAEEVAFFGGEETEKYLIERDYFSLIKHMNKVLRMRAWHGVVEEGIVKWLWGSLGLCICSIPVFFKLPGGKSDDLGGRTEGFVTNRRLLLSSSDAIGRMMYSYKDLAELAGYTSRVSSLIDTMKAVKAGKYEKALVSSASVEDNARVLRGRGEVFESEDIEFINVPIVSPNGDILLRSLSFHVKPGQHLLIVGPNGCGKSSLFRILGGLWPVYGGIVRKPAAHEFTYIPQRPYLSLGTLRDQVIYPHSKEEMQMRGITDADLLAILAVVQMEHIVEREGGWDVAREWKDALSGGDKQRIAMARLFYHEPKYAILDECTSAVPLQIERIMFEHATRRGITLLTVSHRSSLWQYHQMILQYDGQGGYVFTKLDPAKRLKLQEEKQALEAKLLEVPKMRARLEELKRVREDRAKTPRGI</sequence>
<keyword evidence="8" id="KW-0067">ATP-binding</keyword>
<dbReference type="AlphaFoldDB" id="A0A067MXE9"/>
<dbReference type="PROSITE" id="PS50893">
    <property type="entry name" value="ABC_TRANSPORTER_2"/>
    <property type="match status" value="1"/>
</dbReference>
<reference evidence="16" key="1">
    <citation type="journal article" date="2014" name="Proc. Natl. Acad. Sci. U.S.A.">
        <title>Extensive sampling of basidiomycete genomes demonstrates inadequacy of the white-rot/brown-rot paradigm for wood decay fungi.</title>
        <authorList>
            <person name="Riley R."/>
            <person name="Salamov A.A."/>
            <person name="Brown D.W."/>
            <person name="Nagy L.G."/>
            <person name="Floudas D."/>
            <person name="Held B.W."/>
            <person name="Levasseur A."/>
            <person name="Lombard V."/>
            <person name="Morin E."/>
            <person name="Otillar R."/>
            <person name="Lindquist E.A."/>
            <person name="Sun H."/>
            <person name="LaButti K.M."/>
            <person name="Schmutz J."/>
            <person name="Jabbour D."/>
            <person name="Luo H."/>
            <person name="Baker S.E."/>
            <person name="Pisabarro A.G."/>
            <person name="Walton J.D."/>
            <person name="Blanchette R.A."/>
            <person name="Henrissat B."/>
            <person name="Martin F."/>
            <person name="Cullen D."/>
            <person name="Hibbett D.S."/>
            <person name="Grigoriev I.V."/>
        </authorList>
    </citation>
    <scope>NUCLEOTIDE SEQUENCE [LARGE SCALE GENOMIC DNA]</scope>
    <source>
        <strain evidence="16">FD-172 SS1</strain>
    </source>
</reference>
<evidence type="ECO:0000256" key="13">
    <source>
        <dbReference type="SAM" id="MobiDB-lite"/>
    </source>
</evidence>
<evidence type="ECO:0000256" key="6">
    <source>
        <dbReference type="ARBA" id="ARBA00022741"/>
    </source>
</evidence>
<dbReference type="GO" id="GO:0140359">
    <property type="term" value="F:ABC-type transporter activity"/>
    <property type="evidence" value="ECO:0007669"/>
    <property type="project" value="InterPro"/>
</dbReference>
<dbReference type="EMBL" id="KL198017">
    <property type="protein sequence ID" value="KDQ20418.1"/>
    <property type="molecule type" value="Genomic_DNA"/>
</dbReference>
<dbReference type="CDD" id="cd03223">
    <property type="entry name" value="ABCD_peroxisomal_ALDP"/>
    <property type="match status" value="1"/>
</dbReference>
<dbReference type="GO" id="GO:0042760">
    <property type="term" value="P:very long-chain fatty acid catabolic process"/>
    <property type="evidence" value="ECO:0007669"/>
    <property type="project" value="TreeGrafter"/>
</dbReference>
<comment type="subcellular location">
    <subcellularLocation>
        <location evidence="1">Endomembrane system</location>
        <topology evidence="1">Multi-pass membrane protein</topology>
    </subcellularLocation>
    <subcellularLocation>
        <location evidence="2">Peroxisome</location>
    </subcellularLocation>
</comment>
<evidence type="ECO:0000256" key="3">
    <source>
        <dbReference type="ARBA" id="ARBA00008575"/>
    </source>
</evidence>
<feature type="domain" description="ABC transporter" evidence="14">
    <location>
        <begin position="462"/>
        <end position="688"/>
    </location>
</feature>